<sequence>MKHKRSWLPVAITFTVAASAAAGAATVAVTQIETRSVAAVREALSQAEIVWAAVEANGLQLAMTGTAPDEAARFRALSAAGSVVDGTRVIDGMDVRQRTPITAPHFSVEVLRTGDSVTLIGLVPASTDREELVATIAERTDSEVADLLEAADFEAPETWGAALDYGIDALEDLEKAKISISAETVSITTLSTDAGTIDRVRRDLARRVPEGVALSLDISAPRPVISPFVLRLVRNAETTRFDACAAGTEDGAERILEAAREIGLTGPDRCKVGLGVPTPDWPRVAAAGIAALGKLDGGTLTLSDLEMRLEGSAETPPETFSQAAATLRRALPAEVSLTAVQADTEALADGPVEFVTTRSPEGVVQLRGPAGTQLGATAIESFARARFGLSEMDASIEIIADAPEGWAPRVLASLDALSVLDSGAAVVRAESIRISGVSGQMDASAEITRLISERLGDKAGFEIDVSYDERLDPRRGMPTPQECVAQINRVLAARQITFDPGSAIIDAASRDSMDAIAEIIRTCPDVPMEVAGFTDSQGREEMNRELSQSRADAVIEALLNRRVLTDALVASGYGEENPIADNDTPEGREANRRIEFTLLTDEAKTEAADDDTPEGDAAETETDADQADDE</sequence>
<proteinExistence type="predicted"/>
<dbReference type="EMBL" id="SNAA01000021">
    <property type="protein sequence ID" value="TDL75216.1"/>
    <property type="molecule type" value="Genomic_DNA"/>
</dbReference>
<evidence type="ECO:0000313" key="9">
    <source>
        <dbReference type="Proteomes" id="UP000295701"/>
    </source>
</evidence>
<evidence type="ECO:0000259" key="7">
    <source>
        <dbReference type="PROSITE" id="PS51123"/>
    </source>
</evidence>
<dbReference type="InterPro" id="IPR036737">
    <property type="entry name" value="OmpA-like_sf"/>
</dbReference>
<feature type="region of interest" description="Disordered" evidence="5">
    <location>
        <begin position="597"/>
        <end position="630"/>
    </location>
</feature>
<dbReference type="PROSITE" id="PS51123">
    <property type="entry name" value="OMPA_2"/>
    <property type="match status" value="1"/>
</dbReference>
<dbReference type="Gene3D" id="3.30.1330.60">
    <property type="entry name" value="OmpA-like domain"/>
    <property type="match status" value="1"/>
</dbReference>
<feature type="domain" description="OmpA-like" evidence="7">
    <location>
        <begin position="485"/>
        <end position="602"/>
    </location>
</feature>
<dbReference type="CDD" id="cd07185">
    <property type="entry name" value="OmpA_C-like"/>
    <property type="match status" value="1"/>
</dbReference>
<reference evidence="8 9" key="1">
    <citation type="submission" date="2019-03" db="EMBL/GenBank/DDBJ databases">
        <title>Primorskyibacter sp. SS33 isolated from sediments.</title>
        <authorList>
            <person name="Xunke S."/>
        </authorList>
    </citation>
    <scope>NUCLEOTIDE SEQUENCE [LARGE SCALE GENOMIC DNA]</scope>
    <source>
        <strain evidence="8 9">SS33</strain>
    </source>
</reference>
<protein>
    <submittedName>
        <fullName evidence="8">OmpA family protein</fullName>
    </submittedName>
</protein>
<dbReference type="InterPro" id="IPR050330">
    <property type="entry name" value="Bact_OuterMem_StrucFunc"/>
</dbReference>
<dbReference type="PRINTS" id="PR01021">
    <property type="entry name" value="OMPADOMAIN"/>
</dbReference>
<gene>
    <name evidence="8" type="ORF">E2L08_14980</name>
</gene>
<organism evidence="8 9">
    <name type="scientific">Palleronia sediminis</name>
    <dbReference type="NCBI Taxonomy" id="2547833"/>
    <lineage>
        <taxon>Bacteria</taxon>
        <taxon>Pseudomonadati</taxon>
        <taxon>Pseudomonadota</taxon>
        <taxon>Alphaproteobacteria</taxon>
        <taxon>Rhodobacterales</taxon>
        <taxon>Roseobacteraceae</taxon>
        <taxon>Palleronia</taxon>
    </lineage>
</organism>
<dbReference type="InterPro" id="IPR006664">
    <property type="entry name" value="OMP_bac"/>
</dbReference>
<feature type="compositionally biased region" description="Basic and acidic residues" evidence="5">
    <location>
        <begin position="597"/>
        <end position="607"/>
    </location>
</feature>
<keyword evidence="3" id="KW-0998">Cell outer membrane</keyword>
<dbReference type="AlphaFoldDB" id="A0A4R6A2H8"/>
<dbReference type="PANTHER" id="PTHR30329">
    <property type="entry name" value="STATOR ELEMENT OF FLAGELLAR MOTOR COMPLEX"/>
    <property type="match status" value="1"/>
</dbReference>
<name>A0A4R6A2H8_9RHOB</name>
<dbReference type="RefSeq" id="WP_133397910.1">
    <property type="nucleotide sequence ID" value="NZ_SNAA01000021.1"/>
</dbReference>
<feature type="signal peptide" evidence="6">
    <location>
        <begin position="1"/>
        <end position="24"/>
    </location>
</feature>
<dbReference type="Gene3D" id="3.40.1520.20">
    <property type="match status" value="2"/>
</dbReference>
<feature type="chain" id="PRO_5020395434" evidence="6">
    <location>
        <begin position="25"/>
        <end position="630"/>
    </location>
</feature>
<keyword evidence="6" id="KW-0732">Signal</keyword>
<comment type="caution">
    <text evidence="8">The sequence shown here is derived from an EMBL/GenBank/DDBJ whole genome shotgun (WGS) entry which is preliminary data.</text>
</comment>
<feature type="compositionally biased region" description="Acidic residues" evidence="5">
    <location>
        <begin position="608"/>
        <end position="630"/>
    </location>
</feature>
<evidence type="ECO:0000256" key="1">
    <source>
        <dbReference type="ARBA" id="ARBA00004442"/>
    </source>
</evidence>
<dbReference type="PANTHER" id="PTHR30329:SF21">
    <property type="entry name" value="LIPOPROTEIN YIAD-RELATED"/>
    <property type="match status" value="1"/>
</dbReference>
<evidence type="ECO:0000256" key="3">
    <source>
        <dbReference type="ARBA" id="ARBA00023237"/>
    </source>
</evidence>
<accession>A0A4R6A2H8</accession>
<dbReference type="Pfam" id="PF00691">
    <property type="entry name" value="OmpA"/>
    <property type="match status" value="1"/>
</dbReference>
<comment type="subcellular location">
    <subcellularLocation>
        <location evidence="1">Cell outer membrane</location>
    </subcellularLocation>
</comment>
<keyword evidence="2 4" id="KW-0472">Membrane</keyword>
<dbReference type="Proteomes" id="UP000295701">
    <property type="component" value="Unassembled WGS sequence"/>
</dbReference>
<evidence type="ECO:0000313" key="8">
    <source>
        <dbReference type="EMBL" id="TDL75216.1"/>
    </source>
</evidence>
<dbReference type="SUPFAM" id="SSF103088">
    <property type="entry name" value="OmpA-like"/>
    <property type="match status" value="1"/>
</dbReference>
<evidence type="ECO:0000256" key="6">
    <source>
        <dbReference type="SAM" id="SignalP"/>
    </source>
</evidence>
<evidence type="ECO:0000256" key="4">
    <source>
        <dbReference type="PROSITE-ProRule" id="PRU00473"/>
    </source>
</evidence>
<evidence type="ECO:0000256" key="2">
    <source>
        <dbReference type="ARBA" id="ARBA00023136"/>
    </source>
</evidence>
<dbReference type="OrthoDB" id="5525824at2"/>
<dbReference type="GO" id="GO:0009279">
    <property type="term" value="C:cell outer membrane"/>
    <property type="evidence" value="ECO:0007669"/>
    <property type="project" value="UniProtKB-SubCell"/>
</dbReference>
<dbReference type="InterPro" id="IPR006665">
    <property type="entry name" value="OmpA-like"/>
</dbReference>
<keyword evidence="9" id="KW-1185">Reference proteome</keyword>
<evidence type="ECO:0000256" key="5">
    <source>
        <dbReference type="SAM" id="MobiDB-lite"/>
    </source>
</evidence>